<comment type="similarity">
    <text evidence="1">Belongs to the LysR transcriptional regulatory family.</text>
</comment>
<dbReference type="PROSITE" id="PS50931">
    <property type="entry name" value="HTH_LYSR"/>
    <property type="match status" value="1"/>
</dbReference>
<protein>
    <submittedName>
        <fullName evidence="6">LysR family transcriptional regulator</fullName>
    </submittedName>
</protein>
<accession>A0ABN2RST7</accession>
<comment type="caution">
    <text evidence="6">The sequence shown here is derived from an EMBL/GenBank/DDBJ whole genome shotgun (WGS) entry which is preliminary data.</text>
</comment>
<dbReference type="Gene3D" id="3.40.190.10">
    <property type="entry name" value="Periplasmic binding protein-like II"/>
    <property type="match status" value="2"/>
</dbReference>
<dbReference type="InterPro" id="IPR036390">
    <property type="entry name" value="WH_DNA-bd_sf"/>
</dbReference>
<evidence type="ECO:0000313" key="6">
    <source>
        <dbReference type="EMBL" id="GAA1974307.1"/>
    </source>
</evidence>
<evidence type="ECO:0000256" key="1">
    <source>
        <dbReference type="ARBA" id="ARBA00009437"/>
    </source>
</evidence>
<keyword evidence="7" id="KW-1185">Reference proteome</keyword>
<evidence type="ECO:0000313" key="7">
    <source>
        <dbReference type="Proteomes" id="UP001501116"/>
    </source>
</evidence>
<dbReference type="InterPro" id="IPR000847">
    <property type="entry name" value="LysR_HTH_N"/>
</dbReference>
<dbReference type="InterPro" id="IPR036388">
    <property type="entry name" value="WH-like_DNA-bd_sf"/>
</dbReference>
<keyword evidence="2" id="KW-0805">Transcription regulation</keyword>
<name>A0ABN2RST7_9PSEU</name>
<evidence type="ECO:0000256" key="4">
    <source>
        <dbReference type="ARBA" id="ARBA00023163"/>
    </source>
</evidence>
<dbReference type="EMBL" id="BAAANN010000025">
    <property type="protein sequence ID" value="GAA1974307.1"/>
    <property type="molecule type" value="Genomic_DNA"/>
</dbReference>
<evidence type="ECO:0000256" key="2">
    <source>
        <dbReference type="ARBA" id="ARBA00023015"/>
    </source>
</evidence>
<dbReference type="SUPFAM" id="SSF53850">
    <property type="entry name" value="Periplasmic binding protein-like II"/>
    <property type="match status" value="1"/>
</dbReference>
<proteinExistence type="inferred from homology"/>
<sequence>MPDLDSLRLLVLVDELGSIGQAAAALGIAQPSASKRLSTVERRLGLVLVDRTRRGSALTPDGRAVAGWAHRVLDEVDALLTGAEALRTQHRAELRIAASMTLAEHLVPGWVGELKRGRPDLYLGLQVRNSDEVGELTREGKVDLGFVEYPYPPTGLSTRKVATDHLVVVVSASHRWARRRRPLTATDLASTPLVVRERGSGTRETLDAALRAAGVTAVSPLLELGSASAVRNAVAAGAGPAAISALDVARNLTDHRLVTVPVEGIDLRRTLRAVWPAGRKLVGAPAALLALAIGRH</sequence>
<dbReference type="InterPro" id="IPR005119">
    <property type="entry name" value="LysR_subst-bd"/>
</dbReference>
<dbReference type="Pfam" id="PF00126">
    <property type="entry name" value="HTH_1"/>
    <property type="match status" value="1"/>
</dbReference>
<dbReference type="Gene3D" id="1.10.10.10">
    <property type="entry name" value="Winged helix-like DNA-binding domain superfamily/Winged helix DNA-binding domain"/>
    <property type="match status" value="1"/>
</dbReference>
<keyword evidence="3" id="KW-0238">DNA-binding</keyword>
<dbReference type="Pfam" id="PF03466">
    <property type="entry name" value="LysR_substrate"/>
    <property type="match status" value="1"/>
</dbReference>
<evidence type="ECO:0000256" key="3">
    <source>
        <dbReference type="ARBA" id="ARBA00023125"/>
    </source>
</evidence>
<organism evidence="6 7">
    <name type="scientific">Amycolatopsis minnesotensis</name>
    <dbReference type="NCBI Taxonomy" id="337894"/>
    <lineage>
        <taxon>Bacteria</taxon>
        <taxon>Bacillati</taxon>
        <taxon>Actinomycetota</taxon>
        <taxon>Actinomycetes</taxon>
        <taxon>Pseudonocardiales</taxon>
        <taxon>Pseudonocardiaceae</taxon>
        <taxon>Amycolatopsis</taxon>
    </lineage>
</organism>
<evidence type="ECO:0000259" key="5">
    <source>
        <dbReference type="PROSITE" id="PS50931"/>
    </source>
</evidence>
<dbReference type="PANTHER" id="PTHR30126:SF39">
    <property type="entry name" value="HTH-TYPE TRANSCRIPTIONAL REGULATOR CYSL"/>
    <property type="match status" value="1"/>
</dbReference>
<gene>
    <name evidence="6" type="ORF">GCM10009754_56760</name>
</gene>
<reference evidence="6 7" key="1">
    <citation type="journal article" date="2019" name="Int. J. Syst. Evol. Microbiol.">
        <title>The Global Catalogue of Microorganisms (GCM) 10K type strain sequencing project: providing services to taxonomists for standard genome sequencing and annotation.</title>
        <authorList>
            <consortium name="The Broad Institute Genomics Platform"/>
            <consortium name="The Broad Institute Genome Sequencing Center for Infectious Disease"/>
            <person name="Wu L."/>
            <person name="Ma J."/>
        </authorList>
    </citation>
    <scope>NUCLEOTIDE SEQUENCE [LARGE SCALE GENOMIC DNA]</scope>
    <source>
        <strain evidence="6 7">JCM 14545</strain>
    </source>
</reference>
<dbReference type="PANTHER" id="PTHR30126">
    <property type="entry name" value="HTH-TYPE TRANSCRIPTIONAL REGULATOR"/>
    <property type="match status" value="1"/>
</dbReference>
<feature type="domain" description="HTH lysR-type" evidence="5">
    <location>
        <begin position="2"/>
        <end position="59"/>
    </location>
</feature>
<dbReference type="Proteomes" id="UP001501116">
    <property type="component" value="Unassembled WGS sequence"/>
</dbReference>
<dbReference type="SUPFAM" id="SSF46785">
    <property type="entry name" value="Winged helix' DNA-binding domain"/>
    <property type="match status" value="1"/>
</dbReference>
<keyword evidence="4" id="KW-0804">Transcription</keyword>